<feature type="transmembrane region" description="Helical" evidence="8">
    <location>
        <begin position="117"/>
        <end position="138"/>
    </location>
</feature>
<feature type="transmembrane region" description="Helical" evidence="8">
    <location>
        <begin position="395"/>
        <end position="417"/>
    </location>
</feature>
<keyword evidence="11" id="KW-1185">Reference proteome</keyword>
<accession>A0AAV6UNN4</accession>
<feature type="transmembrane region" description="Helical" evidence="8">
    <location>
        <begin position="64"/>
        <end position="85"/>
    </location>
</feature>
<dbReference type="InterPro" id="IPR004156">
    <property type="entry name" value="OATP"/>
</dbReference>
<evidence type="ECO:0000256" key="6">
    <source>
        <dbReference type="ARBA" id="ARBA00023136"/>
    </source>
</evidence>
<dbReference type="Pfam" id="PF07648">
    <property type="entry name" value="Kazal_2"/>
    <property type="match status" value="1"/>
</dbReference>
<dbReference type="InterPro" id="IPR036058">
    <property type="entry name" value="Kazal_dom_sf"/>
</dbReference>
<evidence type="ECO:0000256" key="2">
    <source>
        <dbReference type="ARBA" id="ARBA00009657"/>
    </source>
</evidence>
<dbReference type="SUPFAM" id="SSF103473">
    <property type="entry name" value="MFS general substrate transporter"/>
    <property type="match status" value="1"/>
</dbReference>
<comment type="caution">
    <text evidence="10">The sequence shown here is derived from an EMBL/GenBank/DDBJ whole genome shotgun (WGS) entry which is preliminary data.</text>
</comment>
<feature type="transmembrane region" description="Helical" evidence="8">
    <location>
        <begin position="165"/>
        <end position="185"/>
    </location>
</feature>
<feature type="transmembrane region" description="Helical" evidence="8">
    <location>
        <begin position="192"/>
        <end position="210"/>
    </location>
</feature>
<name>A0AAV6UNN4_9ARAC</name>
<dbReference type="InterPro" id="IPR002350">
    <property type="entry name" value="Kazal_dom"/>
</dbReference>
<comment type="subcellular location">
    <subcellularLocation>
        <location evidence="1">Cell membrane</location>
        <topology evidence="1">Multi-pass membrane protein</topology>
    </subcellularLocation>
</comment>
<evidence type="ECO:0000256" key="1">
    <source>
        <dbReference type="ARBA" id="ARBA00004651"/>
    </source>
</evidence>
<dbReference type="Gene3D" id="1.20.1250.20">
    <property type="entry name" value="MFS general substrate transporter like domains"/>
    <property type="match status" value="1"/>
</dbReference>
<dbReference type="Pfam" id="PF03137">
    <property type="entry name" value="OATP"/>
    <property type="match status" value="1"/>
</dbReference>
<keyword evidence="4 8" id="KW-0812">Transmembrane</keyword>
<dbReference type="AlphaFoldDB" id="A0AAV6UNN4"/>
<keyword evidence="5 8" id="KW-1133">Transmembrane helix</keyword>
<dbReference type="GO" id="GO:0016323">
    <property type="term" value="C:basolateral plasma membrane"/>
    <property type="evidence" value="ECO:0007669"/>
    <property type="project" value="TreeGrafter"/>
</dbReference>
<evidence type="ECO:0000256" key="5">
    <source>
        <dbReference type="ARBA" id="ARBA00022989"/>
    </source>
</evidence>
<dbReference type="PANTHER" id="PTHR11388:SF76">
    <property type="entry name" value="SOLUTE CARRIER ORGANIC ANION TRANSPORTER FAMILY MEMBER"/>
    <property type="match status" value="1"/>
</dbReference>
<evidence type="ECO:0000313" key="11">
    <source>
        <dbReference type="Proteomes" id="UP000827092"/>
    </source>
</evidence>
<protein>
    <recommendedName>
        <fullName evidence="9">Kazal-like domain-containing protein</fullName>
    </recommendedName>
</protein>
<dbReference type="PROSITE" id="PS51465">
    <property type="entry name" value="KAZAL_2"/>
    <property type="match status" value="1"/>
</dbReference>
<dbReference type="EMBL" id="JAFNEN010000314">
    <property type="protein sequence ID" value="KAG8186060.1"/>
    <property type="molecule type" value="Genomic_DNA"/>
</dbReference>
<keyword evidence="6 8" id="KW-0472">Membrane</keyword>
<sequence length="480" mass="53145">MGLSYMDDNAKKRDSPMYFTVAVGLLFVGPSLGVMMSSICLKYFENPFDDPGYGPDDPCWVGAWWIGFVIQGLLLLLVTIPIFMFPKSLPGFKKPVDRNETNTANSFSDVSAAVKRIVLNPLLWAILMDGVASTYWTIGHKVVLPRYMEDQFRLTTSDANFYSDVPGTGAVLLGAALGGFVIWKIRPPMKALLVAMIVLKSLAGCGYLALMEPKCDKIEMANFGMENGSLILDGSCNMNCNCTRKSFTPVCGSDLKTVYFSPCYAGCEQSFNETFFNNCSCIIEPSSLESYTTEGFCTSETCWIQALAYIIASPTIQFLMNILMVMQLLMLLRCTQPQDKSLALGLFVALKSIPGIVPSLILLGPMLDPACLIWEHSSDKSGNCWFYDTDKFSKALHGTSAGFSFLSAATLGLIFGLRGRFCDLYEENNDYEELRGDTKETQIVEIDRSLSIQDSDDSYEAPPKMSLDRVISCRICLKYD</sequence>
<reference evidence="10 11" key="1">
    <citation type="journal article" date="2022" name="Nat. Ecol. Evol.">
        <title>A masculinizing supergene underlies an exaggerated male reproductive morph in a spider.</title>
        <authorList>
            <person name="Hendrickx F."/>
            <person name="De Corte Z."/>
            <person name="Sonet G."/>
            <person name="Van Belleghem S.M."/>
            <person name="Kostlbacher S."/>
            <person name="Vangestel C."/>
        </authorList>
    </citation>
    <scope>NUCLEOTIDE SEQUENCE [LARGE SCALE GENOMIC DNA]</scope>
    <source>
        <strain evidence="10">W744_W776</strain>
    </source>
</reference>
<feature type="transmembrane region" description="Helical" evidence="8">
    <location>
        <begin position="344"/>
        <end position="367"/>
    </location>
</feature>
<evidence type="ECO:0000256" key="7">
    <source>
        <dbReference type="ARBA" id="ARBA00023157"/>
    </source>
</evidence>
<feature type="transmembrane region" description="Helical" evidence="8">
    <location>
        <begin position="306"/>
        <end position="332"/>
    </location>
</feature>
<feature type="transmembrane region" description="Helical" evidence="8">
    <location>
        <begin position="21"/>
        <end position="44"/>
    </location>
</feature>
<proteinExistence type="inferred from homology"/>
<feature type="domain" description="Kazal-like" evidence="9">
    <location>
        <begin position="230"/>
        <end position="283"/>
    </location>
</feature>
<evidence type="ECO:0000256" key="4">
    <source>
        <dbReference type="ARBA" id="ARBA00022692"/>
    </source>
</evidence>
<dbReference type="Proteomes" id="UP000827092">
    <property type="component" value="Unassembled WGS sequence"/>
</dbReference>
<dbReference type="PANTHER" id="PTHR11388">
    <property type="entry name" value="ORGANIC ANION TRANSPORTER"/>
    <property type="match status" value="1"/>
</dbReference>
<dbReference type="GO" id="GO:0043252">
    <property type="term" value="P:sodium-independent organic anion transport"/>
    <property type="evidence" value="ECO:0007669"/>
    <property type="project" value="TreeGrafter"/>
</dbReference>
<evidence type="ECO:0000256" key="8">
    <source>
        <dbReference type="SAM" id="Phobius"/>
    </source>
</evidence>
<gene>
    <name evidence="10" type="ORF">JTE90_005413</name>
</gene>
<evidence type="ECO:0000256" key="3">
    <source>
        <dbReference type="ARBA" id="ARBA00022475"/>
    </source>
</evidence>
<evidence type="ECO:0000313" key="10">
    <source>
        <dbReference type="EMBL" id="KAG8186060.1"/>
    </source>
</evidence>
<dbReference type="SUPFAM" id="SSF100895">
    <property type="entry name" value="Kazal-type serine protease inhibitors"/>
    <property type="match status" value="1"/>
</dbReference>
<keyword evidence="3" id="KW-1003">Cell membrane</keyword>
<dbReference type="GO" id="GO:0015347">
    <property type="term" value="F:sodium-independent organic anion transmembrane transporter activity"/>
    <property type="evidence" value="ECO:0007669"/>
    <property type="project" value="TreeGrafter"/>
</dbReference>
<dbReference type="InterPro" id="IPR036259">
    <property type="entry name" value="MFS_trans_sf"/>
</dbReference>
<organism evidence="10 11">
    <name type="scientific">Oedothorax gibbosus</name>
    <dbReference type="NCBI Taxonomy" id="931172"/>
    <lineage>
        <taxon>Eukaryota</taxon>
        <taxon>Metazoa</taxon>
        <taxon>Ecdysozoa</taxon>
        <taxon>Arthropoda</taxon>
        <taxon>Chelicerata</taxon>
        <taxon>Arachnida</taxon>
        <taxon>Araneae</taxon>
        <taxon>Araneomorphae</taxon>
        <taxon>Entelegynae</taxon>
        <taxon>Araneoidea</taxon>
        <taxon>Linyphiidae</taxon>
        <taxon>Erigoninae</taxon>
        <taxon>Oedothorax</taxon>
    </lineage>
</organism>
<evidence type="ECO:0000259" key="9">
    <source>
        <dbReference type="PROSITE" id="PS51465"/>
    </source>
</evidence>
<keyword evidence="7" id="KW-1015">Disulfide bond</keyword>
<comment type="similarity">
    <text evidence="2">Belongs to the organo anion transporter (TC 2.A.60) family.</text>
</comment>